<dbReference type="Proteomes" id="UP000648908">
    <property type="component" value="Unassembled WGS sequence"/>
</dbReference>
<dbReference type="PROSITE" id="PS51257">
    <property type="entry name" value="PROKAR_LIPOPROTEIN"/>
    <property type="match status" value="1"/>
</dbReference>
<reference evidence="2" key="1">
    <citation type="submission" date="2021-01" db="EMBL/GenBank/DDBJ databases">
        <title>Tabrizicola alba sp. nov. a motile alkaliphilic bacterium isolated from a soda lake.</title>
        <authorList>
            <person name="Szuroczki S."/>
            <person name="Abbaszade G."/>
            <person name="Schumann P."/>
            <person name="Toth E."/>
        </authorList>
    </citation>
    <scope>NUCLEOTIDE SEQUENCE</scope>
    <source>
        <strain evidence="2">DMG-N-6</strain>
    </source>
</reference>
<evidence type="ECO:0000256" key="1">
    <source>
        <dbReference type="SAM" id="SignalP"/>
    </source>
</evidence>
<feature type="signal peptide" evidence="1">
    <location>
        <begin position="1"/>
        <end position="20"/>
    </location>
</feature>
<gene>
    <name evidence="2" type="ORF">JL811_01970</name>
</gene>
<feature type="chain" id="PRO_5035432971" description="17 kDa surface antigen" evidence="1">
    <location>
        <begin position="21"/>
        <end position="81"/>
    </location>
</feature>
<name>A0A8K0XYE5_9RHOB</name>
<evidence type="ECO:0000313" key="3">
    <source>
        <dbReference type="Proteomes" id="UP000648908"/>
    </source>
</evidence>
<evidence type="ECO:0008006" key="4">
    <source>
        <dbReference type="Google" id="ProtNLM"/>
    </source>
</evidence>
<proteinExistence type="predicted"/>
<protein>
    <recommendedName>
        <fullName evidence="4">17 kDa surface antigen</fullName>
    </recommendedName>
</protein>
<dbReference type="RefSeq" id="WP_202686639.1">
    <property type="nucleotide sequence ID" value="NZ_JAESVN010000001.1"/>
</dbReference>
<dbReference type="EMBL" id="JAESVN010000001">
    <property type="protein sequence ID" value="MBL4915975.1"/>
    <property type="molecule type" value="Genomic_DNA"/>
</dbReference>
<accession>A0A8K0XYE5</accession>
<keyword evidence="3" id="KW-1185">Reference proteome</keyword>
<organism evidence="2 3">
    <name type="scientific">Szabonella alba</name>
    <dbReference type="NCBI Taxonomy" id="2804194"/>
    <lineage>
        <taxon>Bacteria</taxon>
        <taxon>Pseudomonadati</taxon>
        <taxon>Pseudomonadota</taxon>
        <taxon>Alphaproteobacteria</taxon>
        <taxon>Rhodobacterales</taxon>
        <taxon>Paracoccaceae</taxon>
        <taxon>Szabonella</taxon>
    </lineage>
</organism>
<keyword evidence="1" id="KW-0732">Signal</keyword>
<evidence type="ECO:0000313" key="2">
    <source>
        <dbReference type="EMBL" id="MBL4915975.1"/>
    </source>
</evidence>
<comment type="caution">
    <text evidence="2">The sequence shown here is derived from an EMBL/GenBank/DDBJ whole genome shotgun (WGS) entry which is preliminary data.</text>
</comment>
<dbReference type="AlphaFoldDB" id="A0A8K0XYE5"/>
<sequence>MRIQSILFATVAALSLSACVQNDPYGQNRGIQNNAAARTVGGAVAGAVIADVTGGSRTQGALIGAVAGGASCAIPGTAGCY</sequence>